<evidence type="ECO:0000313" key="2">
    <source>
        <dbReference type="EMBL" id="CAF2114707.1"/>
    </source>
</evidence>
<comment type="caution">
    <text evidence="2">The sequence shown here is derived from an EMBL/GenBank/DDBJ whole genome shotgun (WGS) entry which is preliminary data.</text>
</comment>
<proteinExistence type="predicted"/>
<sequence length="107" mass="12791">MIEWLIIENGNCKNPPSQIQEYLKLEKKFTDAKSNSLNNLLLAIQCLSHRLPKASWQHPYEYPNFFLPKKTQNISEDMQHSDNKLLEKLYNIYTNKQNETIDWHKKN</sequence>
<dbReference type="EMBL" id="CAJNRG010009537">
    <property type="protein sequence ID" value="CAF2114707.1"/>
    <property type="molecule type" value="Genomic_DNA"/>
</dbReference>
<dbReference type="EMBL" id="CAJNRE010003384">
    <property type="protein sequence ID" value="CAF2017965.1"/>
    <property type="molecule type" value="Genomic_DNA"/>
</dbReference>
<evidence type="ECO:0000313" key="3">
    <source>
        <dbReference type="Proteomes" id="UP000663887"/>
    </source>
</evidence>
<name>A0A816UIY2_9BILA</name>
<protein>
    <submittedName>
        <fullName evidence="2">Uncharacterized protein</fullName>
    </submittedName>
</protein>
<dbReference type="Proteomes" id="UP000663824">
    <property type="component" value="Unassembled WGS sequence"/>
</dbReference>
<accession>A0A816UIY2</accession>
<dbReference type="Proteomes" id="UP000663887">
    <property type="component" value="Unassembled WGS sequence"/>
</dbReference>
<reference evidence="2" key="1">
    <citation type="submission" date="2021-02" db="EMBL/GenBank/DDBJ databases">
        <authorList>
            <person name="Nowell W R."/>
        </authorList>
    </citation>
    <scope>NUCLEOTIDE SEQUENCE</scope>
</reference>
<evidence type="ECO:0000313" key="1">
    <source>
        <dbReference type="EMBL" id="CAF2017965.1"/>
    </source>
</evidence>
<organism evidence="2 3">
    <name type="scientific">Rotaria magnacalcarata</name>
    <dbReference type="NCBI Taxonomy" id="392030"/>
    <lineage>
        <taxon>Eukaryota</taxon>
        <taxon>Metazoa</taxon>
        <taxon>Spiralia</taxon>
        <taxon>Gnathifera</taxon>
        <taxon>Rotifera</taxon>
        <taxon>Eurotatoria</taxon>
        <taxon>Bdelloidea</taxon>
        <taxon>Philodinida</taxon>
        <taxon>Philodinidae</taxon>
        <taxon>Rotaria</taxon>
    </lineage>
</organism>
<gene>
    <name evidence="1" type="ORF">MBJ925_LOCUS9080</name>
    <name evidence="2" type="ORF">XDN619_LOCUS21441</name>
</gene>
<dbReference type="AlphaFoldDB" id="A0A816UIY2"/>